<feature type="transmembrane region" description="Helical" evidence="7">
    <location>
        <begin position="79"/>
        <end position="96"/>
    </location>
</feature>
<dbReference type="InterPro" id="IPR026961">
    <property type="entry name" value="PGG_dom"/>
</dbReference>
<protein>
    <recommendedName>
        <fullName evidence="8">PGG domain-containing protein</fullName>
    </recommendedName>
</protein>
<dbReference type="PANTHER" id="PTHR24186:SF37">
    <property type="entry name" value="PGG DOMAIN-CONTAINING PROTEIN"/>
    <property type="match status" value="1"/>
</dbReference>
<evidence type="ECO:0000256" key="2">
    <source>
        <dbReference type="ARBA" id="ARBA00022692"/>
    </source>
</evidence>
<dbReference type="EMBL" id="JAUJYN010000003">
    <property type="protein sequence ID" value="KAK1276445.1"/>
    <property type="molecule type" value="Genomic_DNA"/>
</dbReference>
<feature type="transmembrane region" description="Helical" evidence="7">
    <location>
        <begin position="103"/>
        <end position="119"/>
    </location>
</feature>
<keyword evidence="10" id="KW-1185">Reference proteome</keyword>
<comment type="caution">
    <text evidence="9">The sequence shown here is derived from an EMBL/GenBank/DDBJ whole genome shotgun (WGS) entry which is preliminary data.</text>
</comment>
<dbReference type="GO" id="GO:0005886">
    <property type="term" value="C:plasma membrane"/>
    <property type="evidence" value="ECO:0007669"/>
    <property type="project" value="TreeGrafter"/>
</dbReference>
<reference evidence="9" key="1">
    <citation type="journal article" date="2023" name="Nat. Commun.">
        <title>Diploid and tetraploid genomes of Acorus and the evolution of monocots.</title>
        <authorList>
            <person name="Ma L."/>
            <person name="Liu K.W."/>
            <person name="Li Z."/>
            <person name="Hsiao Y.Y."/>
            <person name="Qi Y."/>
            <person name="Fu T."/>
            <person name="Tang G.D."/>
            <person name="Zhang D."/>
            <person name="Sun W.H."/>
            <person name="Liu D.K."/>
            <person name="Li Y."/>
            <person name="Chen G.Z."/>
            <person name="Liu X.D."/>
            <person name="Liao X.Y."/>
            <person name="Jiang Y.T."/>
            <person name="Yu X."/>
            <person name="Hao Y."/>
            <person name="Huang J."/>
            <person name="Zhao X.W."/>
            <person name="Ke S."/>
            <person name="Chen Y.Y."/>
            <person name="Wu W.L."/>
            <person name="Hsu J.L."/>
            <person name="Lin Y.F."/>
            <person name="Huang M.D."/>
            <person name="Li C.Y."/>
            <person name="Huang L."/>
            <person name="Wang Z.W."/>
            <person name="Zhao X."/>
            <person name="Zhong W.Y."/>
            <person name="Peng D.H."/>
            <person name="Ahmad S."/>
            <person name="Lan S."/>
            <person name="Zhang J.S."/>
            <person name="Tsai W.C."/>
            <person name="Van de Peer Y."/>
            <person name="Liu Z.J."/>
        </authorList>
    </citation>
    <scope>NUCLEOTIDE SEQUENCE</scope>
    <source>
        <strain evidence="9">SCP</strain>
    </source>
</reference>
<reference evidence="9" key="2">
    <citation type="submission" date="2023-06" db="EMBL/GenBank/DDBJ databases">
        <authorList>
            <person name="Ma L."/>
            <person name="Liu K.-W."/>
            <person name="Li Z."/>
            <person name="Hsiao Y.-Y."/>
            <person name="Qi Y."/>
            <person name="Fu T."/>
            <person name="Tang G."/>
            <person name="Zhang D."/>
            <person name="Sun W.-H."/>
            <person name="Liu D.-K."/>
            <person name="Li Y."/>
            <person name="Chen G.-Z."/>
            <person name="Liu X.-D."/>
            <person name="Liao X.-Y."/>
            <person name="Jiang Y.-T."/>
            <person name="Yu X."/>
            <person name="Hao Y."/>
            <person name="Huang J."/>
            <person name="Zhao X.-W."/>
            <person name="Ke S."/>
            <person name="Chen Y.-Y."/>
            <person name="Wu W.-L."/>
            <person name="Hsu J.-L."/>
            <person name="Lin Y.-F."/>
            <person name="Huang M.-D."/>
            <person name="Li C.-Y."/>
            <person name="Huang L."/>
            <person name="Wang Z.-W."/>
            <person name="Zhao X."/>
            <person name="Zhong W.-Y."/>
            <person name="Peng D.-H."/>
            <person name="Ahmad S."/>
            <person name="Lan S."/>
            <person name="Zhang J.-S."/>
            <person name="Tsai W.-C."/>
            <person name="Van De Peer Y."/>
            <person name="Liu Z.-J."/>
        </authorList>
    </citation>
    <scope>NUCLEOTIDE SEQUENCE</scope>
    <source>
        <strain evidence="9">SCP</strain>
        <tissue evidence="9">Leaves</tissue>
    </source>
</reference>
<keyword evidence="3" id="KW-0677">Repeat</keyword>
<evidence type="ECO:0000256" key="3">
    <source>
        <dbReference type="ARBA" id="ARBA00022737"/>
    </source>
</evidence>
<dbReference type="AlphaFoldDB" id="A0AAV9BIZ9"/>
<dbReference type="Proteomes" id="UP001179952">
    <property type="component" value="Unassembled WGS sequence"/>
</dbReference>
<evidence type="ECO:0000256" key="7">
    <source>
        <dbReference type="SAM" id="Phobius"/>
    </source>
</evidence>
<feature type="domain" description="PGG" evidence="8">
    <location>
        <begin position="18"/>
        <end position="126"/>
    </location>
</feature>
<evidence type="ECO:0000256" key="6">
    <source>
        <dbReference type="ARBA" id="ARBA00023136"/>
    </source>
</evidence>
<evidence type="ECO:0000256" key="1">
    <source>
        <dbReference type="ARBA" id="ARBA00004141"/>
    </source>
</evidence>
<keyword evidence="5" id="KW-0040">ANK repeat</keyword>
<keyword evidence="6 7" id="KW-0472">Membrane</keyword>
<organism evidence="9 10">
    <name type="scientific">Acorus gramineus</name>
    <name type="common">Dwarf sweet flag</name>
    <dbReference type="NCBI Taxonomy" id="55184"/>
    <lineage>
        <taxon>Eukaryota</taxon>
        <taxon>Viridiplantae</taxon>
        <taxon>Streptophyta</taxon>
        <taxon>Embryophyta</taxon>
        <taxon>Tracheophyta</taxon>
        <taxon>Spermatophyta</taxon>
        <taxon>Magnoliopsida</taxon>
        <taxon>Liliopsida</taxon>
        <taxon>Acoraceae</taxon>
        <taxon>Acorus</taxon>
    </lineage>
</organism>
<keyword evidence="4 7" id="KW-1133">Transmembrane helix</keyword>
<evidence type="ECO:0000313" key="10">
    <source>
        <dbReference type="Proteomes" id="UP001179952"/>
    </source>
</evidence>
<evidence type="ECO:0000313" key="9">
    <source>
        <dbReference type="EMBL" id="KAK1276445.1"/>
    </source>
</evidence>
<evidence type="ECO:0000259" key="8">
    <source>
        <dbReference type="Pfam" id="PF13962"/>
    </source>
</evidence>
<dbReference type="Pfam" id="PF13962">
    <property type="entry name" value="PGG"/>
    <property type="match status" value="1"/>
</dbReference>
<sequence>MDARVENQEQVAQPIHGWLGNDRNTLLVVVTLITAVTFQAGLSPAGGFWQDDTKDHSAGNAIMADKHPTMYWFFRTTNWLGFYVSVLLILWIMVGVDPQSKRIWLGFVFCISVLVLNFLCSIPNYSITIACVTWVLLGLSAYATIFNDLKRHEQHQEMLQPAAAGMNK</sequence>
<evidence type="ECO:0000256" key="4">
    <source>
        <dbReference type="ARBA" id="ARBA00022989"/>
    </source>
</evidence>
<gene>
    <name evidence="9" type="ORF">QJS04_geneDACA009934</name>
</gene>
<comment type="subcellular location">
    <subcellularLocation>
        <location evidence="1">Membrane</location>
        <topology evidence="1">Multi-pass membrane protein</topology>
    </subcellularLocation>
</comment>
<accession>A0AAV9BIZ9</accession>
<dbReference type="PANTHER" id="PTHR24186">
    <property type="entry name" value="PROTEIN PHOSPHATASE 1 REGULATORY SUBUNIT"/>
    <property type="match status" value="1"/>
</dbReference>
<keyword evidence="2 7" id="KW-0812">Transmembrane</keyword>
<feature type="transmembrane region" description="Helical" evidence="7">
    <location>
        <begin position="125"/>
        <end position="146"/>
    </location>
</feature>
<evidence type="ECO:0000256" key="5">
    <source>
        <dbReference type="ARBA" id="ARBA00023043"/>
    </source>
</evidence>
<proteinExistence type="predicted"/>
<name>A0AAV9BIZ9_ACOGR</name>
<feature type="transmembrane region" description="Helical" evidence="7">
    <location>
        <begin position="25"/>
        <end position="42"/>
    </location>
</feature>